<sequence length="126" mass="14079">MERFGVQVTLLRVDESGFVNMEETAVFFETRTNLTVSPKGDRTIAILCSNSNTKRTTISVSYASDGTKLPLKGNPGGRIDHSINDELTDETFGCYGEKEGMDERSCRVWLEKINSLHVDAMVWTNP</sequence>
<dbReference type="EMBL" id="FR824091">
    <property type="protein sequence ID" value="CCA18204.1"/>
    <property type="molecule type" value="Genomic_DNA"/>
</dbReference>
<organism evidence="1">
    <name type="scientific">Albugo laibachii Nc14</name>
    <dbReference type="NCBI Taxonomy" id="890382"/>
    <lineage>
        <taxon>Eukaryota</taxon>
        <taxon>Sar</taxon>
        <taxon>Stramenopiles</taxon>
        <taxon>Oomycota</taxon>
        <taxon>Peronosporomycetes</taxon>
        <taxon>Albuginales</taxon>
        <taxon>Albuginaceae</taxon>
        <taxon>Albugo</taxon>
    </lineage>
</organism>
<protein>
    <submittedName>
        <fullName evidence="1">AlNc14C46G3747 protein</fullName>
    </submittedName>
</protein>
<dbReference type="HOGENOM" id="CLU_2188874_0_0_1"/>
<accession>F0WAN3</accession>
<dbReference type="AlphaFoldDB" id="F0WAN3"/>
<reference evidence="1" key="2">
    <citation type="submission" date="2011-02" db="EMBL/GenBank/DDBJ databases">
        <authorList>
            <person name="MacLean D."/>
        </authorList>
    </citation>
    <scope>NUCLEOTIDE SEQUENCE</scope>
</reference>
<gene>
    <name evidence="1" type="primary">AlNc14C46G3747</name>
    <name evidence="1" type="ORF">ALNC14_043470</name>
</gene>
<evidence type="ECO:0000313" key="1">
    <source>
        <dbReference type="EMBL" id="CCA18204.1"/>
    </source>
</evidence>
<reference evidence="1" key="1">
    <citation type="journal article" date="2011" name="PLoS Biol.">
        <title>Gene gain and loss during evolution of obligate parasitism in the white rust pathogen of Arabidopsis thaliana.</title>
        <authorList>
            <person name="Kemen E."/>
            <person name="Gardiner A."/>
            <person name="Schultz-Larsen T."/>
            <person name="Kemen A.C."/>
            <person name="Balmuth A.L."/>
            <person name="Robert-Seilaniantz A."/>
            <person name="Bailey K."/>
            <person name="Holub E."/>
            <person name="Studholme D.J."/>
            <person name="Maclean D."/>
            <person name="Jones J.D."/>
        </authorList>
    </citation>
    <scope>NUCLEOTIDE SEQUENCE</scope>
</reference>
<name>F0WAN3_9STRA</name>
<proteinExistence type="predicted"/>